<dbReference type="GO" id="GO:0005634">
    <property type="term" value="C:nucleus"/>
    <property type="evidence" value="ECO:0007669"/>
    <property type="project" value="TreeGrafter"/>
</dbReference>
<dbReference type="InterPro" id="IPR006674">
    <property type="entry name" value="HD_domain"/>
</dbReference>
<gene>
    <name evidence="3" type="ORF">EmuJ_000877200</name>
</gene>
<evidence type="ECO:0000259" key="2">
    <source>
        <dbReference type="PROSITE" id="PS51831"/>
    </source>
</evidence>
<keyword evidence="3" id="KW-0378">Hydrolase</keyword>
<evidence type="ECO:0000256" key="1">
    <source>
        <dbReference type="ARBA" id="ARBA00005776"/>
    </source>
</evidence>
<organism evidence="3 4">
    <name type="scientific">Echinococcus multilocularis</name>
    <name type="common">Fox tapeworm</name>
    <dbReference type="NCBI Taxonomy" id="6211"/>
    <lineage>
        <taxon>Eukaryota</taxon>
        <taxon>Metazoa</taxon>
        <taxon>Spiralia</taxon>
        <taxon>Lophotrochozoa</taxon>
        <taxon>Platyhelminthes</taxon>
        <taxon>Cestoda</taxon>
        <taxon>Eucestoda</taxon>
        <taxon>Cyclophyllidea</taxon>
        <taxon>Taeniidae</taxon>
        <taxon>Echinococcus</taxon>
    </lineage>
</organism>
<dbReference type="PROSITE" id="PS51831">
    <property type="entry name" value="HD"/>
    <property type="match status" value="1"/>
</dbReference>
<dbReference type="CDD" id="cd00077">
    <property type="entry name" value="HDc"/>
    <property type="match status" value="1"/>
</dbReference>
<dbReference type="GO" id="GO:0006203">
    <property type="term" value="P:dGTP catabolic process"/>
    <property type="evidence" value="ECO:0007669"/>
    <property type="project" value="TreeGrafter"/>
</dbReference>
<dbReference type="OMA" id="PRWTHEA"/>
<feature type="domain" description="HD" evidence="2">
    <location>
        <begin position="56"/>
        <end position="200"/>
    </location>
</feature>
<proteinExistence type="inferred from homology"/>
<dbReference type="PANTHER" id="PTHR11373:SF4">
    <property type="entry name" value="DEOXYNUCLEOSIDE TRIPHOSPHATE TRIPHOSPHOHYDROLASE SAMHD1"/>
    <property type="match status" value="1"/>
</dbReference>
<dbReference type="STRING" id="6211.A0A068YG00"/>
<keyword evidence="4" id="KW-1185">Reference proteome</keyword>
<accession>A0A068YG00</accession>
<dbReference type="SMART" id="SM00471">
    <property type="entry name" value="HDc"/>
    <property type="match status" value="1"/>
</dbReference>
<dbReference type="Gene3D" id="1.10.3210.10">
    <property type="entry name" value="Hypothetical protein af1432"/>
    <property type="match status" value="1"/>
</dbReference>
<dbReference type="EMBL" id="LN902841">
    <property type="protein sequence ID" value="CDS41149.1"/>
    <property type="molecule type" value="Genomic_DNA"/>
</dbReference>
<comment type="similarity">
    <text evidence="1">Belongs to the SAMHD1 family.</text>
</comment>
<dbReference type="OrthoDB" id="9991235at2759"/>
<reference evidence="3" key="1">
    <citation type="journal article" date="2013" name="Nature">
        <title>The genomes of four tapeworm species reveal adaptations to parasitism.</title>
        <authorList>
            <person name="Tsai I.J."/>
            <person name="Zarowiecki M."/>
            <person name="Holroyd N."/>
            <person name="Garciarrubio A."/>
            <person name="Sanchez-Flores A."/>
            <person name="Brooks K.L."/>
            <person name="Tracey A."/>
            <person name="Bobes R.J."/>
            <person name="Fragoso G."/>
            <person name="Sciutto E."/>
            <person name="Aslett M."/>
            <person name="Beasley H."/>
            <person name="Bennett H.M."/>
            <person name="Cai J."/>
            <person name="Camicia F."/>
            <person name="Clark R."/>
            <person name="Cucher M."/>
            <person name="De Silva N."/>
            <person name="Day T.A."/>
            <person name="Deplazes P."/>
            <person name="Estrada K."/>
            <person name="Fernandez C."/>
            <person name="Holland P.W."/>
            <person name="Hou J."/>
            <person name="Hu S."/>
            <person name="Huckvale T."/>
            <person name="Hung S.S."/>
            <person name="Kamenetzky L."/>
            <person name="Keane J.A."/>
            <person name="Kiss F."/>
            <person name="Koziol U."/>
            <person name="Lambert O."/>
            <person name="Liu K."/>
            <person name="Luo X."/>
            <person name="Luo Y."/>
            <person name="Macchiaroli N."/>
            <person name="Nichol S."/>
            <person name="Paps J."/>
            <person name="Parkinson J."/>
            <person name="Pouchkina-Stantcheva N."/>
            <person name="Riddiford N."/>
            <person name="Rosenzvit M."/>
            <person name="Salinas G."/>
            <person name="Wasmuth J.D."/>
            <person name="Zamanian M."/>
            <person name="Zheng Y."/>
            <person name="Cai X."/>
            <person name="Soberon X."/>
            <person name="Olson P.D."/>
            <person name="Laclette J.P."/>
            <person name="Brehm K."/>
            <person name="Berriman M."/>
            <person name="Garciarrubio A."/>
            <person name="Bobes R.J."/>
            <person name="Fragoso G."/>
            <person name="Sanchez-Flores A."/>
            <person name="Estrada K."/>
            <person name="Cevallos M.A."/>
            <person name="Morett E."/>
            <person name="Gonzalez V."/>
            <person name="Portillo T."/>
            <person name="Ochoa-Leyva A."/>
            <person name="Jose M.V."/>
            <person name="Sciutto E."/>
            <person name="Landa A."/>
            <person name="Jimenez L."/>
            <person name="Valdes V."/>
            <person name="Carrero J.C."/>
            <person name="Larralde C."/>
            <person name="Morales-Montor J."/>
            <person name="Limon-Lason J."/>
            <person name="Soberon X."/>
            <person name="Laclette J.P."/>
        </authorList>
    </citation>
    <scope>NUCLEOTIDE SEQUENCE [LARGE SCALE GENOMIC DNA]</scope>
</reference>
<dbReference type="InterPro" id="IPR003607">
    <property type="entry name" value="HD/PDEase_dom"/>
</dbReference>
<evidence type="ECO:0000313" key="4">
    <source>
        <dbReference type="Proteomes" id="UP000017246"/>
    </source>
</evidence>
<name>A0A068YG00_ECHMU</name>
<dbReference type="Pfam" id="PF01966">
    <property type="entry name" value="HD"/>
    <property type="match status" value="1"/>
</dbReference>
<dbReference type="Proteomes" id="UP000017246">
    <property type="component" value="Unassembled WGS sequence"/>
</dbReference>
<dbReference type="eggNOG" id="KOG2681">
    <property type="taxonomic scope" value="Eukaryota"/>
</dbReference>
<protein>
    <submittedName>
        <fullName evidence="3">Metal dependent phosphohydrolase HD region</fullName>
    </submittedName>
</protein>
<dbReference type="PANTHER" id="PTHR11373">
    <property type="entry name" value="DEOXYNUCLEOSIDE TRIPHOSPHATE TRIPHOSPHOHYDROLASE"/>
    <property type="match status" value="1"/>
</dbReference>
<dbReference type="AlphaFoldDB" id="A0A068YG00"/>
<dbReference type="GO" id="GO:0008832">
    <property type="term" value="F:dGTPase activity"/>
    <property type="evidence" value="ECO:0007669"/>
    <property type="project" value="TreeGrafter"/>
</dbReference>
<reference evidence="3" key="2">
    <citation type="submission" date="2015-11" db="EMBL/GenBank/DDBJ databases">
        <authorList>
            <person name="Zhang Y."/>
            <person name="Guo Z."/>
        </authorList>
    </citation>
    <scope>NUCLEOTIDE SEQUENCE</scope>
</reference>
<sequence length="541" mass="61565">MFRSSRTKIFQDSVQGIIEVEPIILRFIDTPEFQRLRRLHQLGLVNYVYPDCTHTRFEHSLGTYHLAKRLVDAIQADPECASVRLSNGERMSVLIAALCHDLGHGPLSHTWELFLKQGGSDYNKFKHENMSCLITERIVAKDEPLRNLLKGSGVDLELVYALIRGHPTPELVERLREKTFIFEIVSNSLNGNDVDKWDYIMRDSLHAGLGQGSGVIEVERMLRFYRPAYHASGDAWHMSFRSSEASNVLRIFSQRTRLYHSVYSHKTTLALGAMFVDILNALDSILHLRDLSLRACAGDDHAMEAFLRLDEHFLWGMASSQYLLPPETSPTIKANLRQLCQRIEFRQLYSFVGKFFLAEIKTMVNEHDSLSANDNRSDLSKLLDNACEAEDKPEDVIKVEKLGTEAQILTEILRKLPPRSSVRSVDELRLVVTTHSSNSTDGESTFFAYKTLPNAFSIKRPLTKIYCCILLWTGPLQKGSATRLLRGPTPAPSCLVEALNSWLDEKRAAQTTRVSDPLFVPEHDLRRTLVTFRPIKQPQDL</sequence>
<dbReference type="SUPFAM" id="SSF109604">
    <property type="entry name" value="HD-domain/PDEase-like"/>
    <property type="match status" value="1"/>
</dbReference>
<evidence type="ECO:0000313" key="3">
    <source>
        <dbReference type="EMBL" id="CDS41149.1"/>
    </source>
</evidence>
<dbReference type="InterPro" id="IPR050135">
    <property type="entry name" value="dGTPase-like"/>
</dbReference>